<proteinExistence type="predicted"/>
<dbReference type="EMBL" id="CH963920">
    <property type="protein sequence ID" value="EDW77736.1"/>
    <property type="molecule type" value="Genomic_DNA"/>
</dbReference>
<name>B4N0X3_DROWI</name>
<reference evidence="1 2" key="1">
    <citation type="journal article" date="2007" name="Nature">
        <title>Evolution of genes and genomes on the Drosophila phylogeny.</title>
        <authorList>
            <consortium name="Drosophila 12 Genomes Consortium"/>
            <person name="Clark A.G."/>
            <person name="Eisen M.B."/>
            <person name="Smith D.R."/>
            <person name="Bergman C.M."/>
            <person name="Oliver B."/>
            <person name="Markow T.A."/>
            <person name="Kaufman T.C."/>
            <person name="Kellis M."/>
            <person name="Gelbart W."/>
            <person name="Iyer V.N."/>
            <person name="Pollard D.A."/>
            <person name="Sackton T.B."/>
            <person name="Larracuente A.M."/>
            <person name="Singh N.D."/>
            <person name="Abad J.P."/>
            <person name="Abt D.N."/>
            <person name="Adryan B."/>
            <person name="Aguade M."/>
            <person name="Akashi H."/>
            <person name="Anderson W.W."/>
            <person name="Aquadro C.F."/>
            <person name="Ardell D.H."/>
            <person name="Arguello R."/>
            <person name="Artieri C.G."/>
            <person name="Barbash D.A."/>
            <person name="Barker D."/>
            <person name="Barsanti P."/>
            <person name="Batterham P."/>
            <person name="Batzoglou S."/>
            <person name="Begun D."/>
            <person name="Bhutkar A."/>
            <person name="Blanco E."/>
            <person name="Bosak S.A."/>
            <person name="Bradley R.K."/>
            <person name="Brand A.D."/>
            <person name="Brent M.R."/>
            <person name="Brooks A.N."/>
            <person name="Brown R.H."/>
            <person name="Butlin R.K."/>
            <person name="Caggese C."/>
            <person name="Calvi B.R."/>
            <person name="Bernardo de Carvalho A."/>
            <person name="Caspi A."/>
            <person name="Castrezana S."/>
            <person name="Celniker S.E."/>
            <person name="Chang J.L."/>
            <person name="Chapple C."/>
            <person name="Chatterji S."/>
            <person name="Chinwalla A."/>
            <person name="Civetta A."/>
            <person name="Clifton S.W."/>
            <person name="Comeron J.M."/>
            <person name="Costello J.C."/>
            <person name="Coyne J.A."/>
            <person name="Daub J."/>
            <person name="David R.G."/>
            <person name="Delcher A.L."/>
            <person name="Delehaunty K."/>
            <person name="Do C.B."/>
            <person name="Ebling H."/>
            <person name="Edwards K."/>
            <person name="Eickbush T."/>
            <person name="Evans J.D."/>
            <person name="Filipski A."/>
            <person name="Findeiss S."/>
            <person name="Freyhult E."/>
            <person name="Fulton L."/>
            <person name="Fulton R."/>
            <person name="Garcia A.C."/>
            <person name="Gardiner A."/>
            <person name="Garfield D.A."/>
            <person name="Garvin B.E."/>
            <person name="Gibson G."/>
            <person name="Gilbert D."/>
            <person name="Gnerre S."/>
            <person name="Godfrey J."/>
            <person name="Good R."/>
            <person name="Gotea V."/>
            <person name="Gravely B."/>
            <person name="Greenberg A.J."/>
            <person name="Griffiths-Jones S."/>
            <person name="Gross S."/>
            <person name="Guigo R."/>
            <person name="Gustafson E.A."/>
            <person name="Haerty W."/>
            <person name="Hahn M.W."/>
            <person name="Halligan D.L."/>
            <person name="Halpern A.L."/>
            <person name="Halter G.M."/>
            <person name="Han M.V."/>
            <person name="Heger A."/>
            <person name="Hillier L."/>
            <person name="Hinrichs A.S."/>
            <person name="Holmes I."/>
            <person name="Hoskins R.A."/>
            <person name="Hubisz M.J."/>
            <person name="Hultmark D."/>
            <person name="Huntley M.A."/>
            <person name="Jaffe D.B."/>
            <person name="Jagadeeshan S."/>
            <person name="Jeck W.R."/>
            <person name="Johnson J."/>
            <person name="Jones C.D."/>
            <person name="Jordan W.C."/>
            <person name="Karpen G.H."/>
            <person name="Kataoka E."/>
            <person name="Keightley P.D."/>
            <person name="Kheradpour P."/>
            <person name="Kirkness E.F."/>
            <person name="Koerich L.B."/>
            <person name="Kristiansen K."/>
            <person name="Kudrna D."/>
            <person name="Kulathinal R.J."/>
            <person name="Kumar S."/>
            <person name="Kwok R."/>
            <person name="Lander E."/>
            <person name="Langley C.H."/>
            <person name="Lapoint R."/>
            <person name="Lazzaro B.P."/>
            <person name="Lee S.J."/>
            <person name="Levesque L."/>
            <person name="Li R."/>
            <person name="Lin C.F."/>
            <person name="Lin M.F."/>
            <person name="Lindblad-Toh K."/>
            <person name="Llopart A."/>
            <person name="Long M."/>
            <person name="Low L."/>
            <person name="Lozovsky E."/>
            <person name="Lu J."/>
            <person name="Luo M."/>
            <person name="Machado C.A."/>
            <person name="Makalowski W."/>
            <person name="Marzo M."/>
            <person name="Matsuda M."/>
            <person name="Matzkin L."/>
            <person name="McAllister B."/>
            <person name="McBride C.S."/>
            <person name="McKernan B."/>
            <person name="McKernan K."/>
            <person name="Mendez-Lago M."/>
            <person name="Minx P."/>
            <person name="Mollenhauer M.U."/>
            <person name="Montooth K."/>
            <person name="Mount S.M."/>
            <person name="Mu X."/>
            <person name="Myers E."/>
            <person name="Negre B."/>
            <person name="Newfeld S."/>
            <person name="Nielsen R."/>
            <person name="Noor M.A."/>
            <person name="O'Grady P."/>
            <person name="Pachter L."/>
            <person name="Papaceit M."/>
            <person name="Parisi M.J."/>
            <person name="Parisi M."/>
            <person name="Parts L."/>
            <person name="Pedersen J.S."/>
            <person name="Pesole G."/>
            <person name="Phillippy A.M."/>
            <person name="Ponting C.P."/>
            <person name="Pop M."/>
            <person name="Porcelli D."/>
            <person name="Powell J.R."/>
            <person name="Prohaska S."/>
            <person name="Pruitt K."/>
            <person name="Puig M."/>
            <person name="Quesneville H."/>
            <person name="Ram K.R."/>
            <person name="Rand D."/>
            <person name="Rasmussen M.D."/>
            <person name="Reed L.K."/>
            <person name="Reenan R."/>
            <person name="Reily A."/>
            <person name="Remington K.A."/>
            <person name="Rieger T.T."/>
            <person name="Ritchie M.G."/>
            <person name="Robin C."/>
            <person name="Rogers Y.H."/>
            <person name="Rohde C."/>
            <person name="Rozas J."/>
            <person name="Rubenfield M.J."/>
            <person name="Ruiz A."/>
            <person name="Russo S."/>
            <person name="Salzberg S.L."/>
            <person name="Sanchez-Gracia A."/>
            <person name="Saranga D.J."/>
            <person name="Sato H."/>
            <person name="Schaeffer S.W."/>
            <person name="Schatz M.C."/>
            <person name="Schlenke T."/>
            <person name="Schwartz R."/>
            <person name="Segarra C."/>
            <person name="Singh R.S."/>
            <person name="Sirot L."/>
            <person name="Sirota M."/>
            <person name="Sisneros N.B."/>
            <person name="Smith C.D."/>
            <person name="Smith T.F."/>
            <person name="Spieth J."/>
            <person name="Stage D.E."/>
            <person name="Stark A."/>
            <person name="Stephan W."/>
            <person name="Strausberg R.L."/>
            <person name="Strempel S."/>
            <person name="Sturgill D."/>
            <person name="Sutton G."/>
            <person name="Sutton G.G."/>
            <person name="Tao W."/>
            <person name="Teichmann S."/>
            <person name="Tobari Y.N."/>
            <person name="Tomimura Y."/>
            <person name="Tsolas J.M."/>
            <person name="Valente V.L."/>
            <person name="Venter E."/>
            <person name="Venter J.C."/>
            <person name="Vicario S."/>
            <person name="Vieira F.G."/>
            <person name="Vilella A.J."/>
            <person name="Villasante A."/>
            <person name="Walenz B."/>
            <person name="Wang J."/>
            <person name="Wasserman M."/>
            <person name="Watts T."/>
            <person name="Wilson D."/>
            <person name="Wilson R.K."/>
            <person name="Wing R.A."/>
            <person name="Wolfner M.F."/>
            <person name="Wong A."/>
            <person name="Wong G.K."/>
            <person name="Wu C.I."/>
            <person name="Wu G."/>
            <person name="Yamamoto D."/>
            <person name="Yang H.P."/>
            <person name="Yang S.P."/>
            <person name="Yorke J.A."/>
            <person name="Yoshida K."/>
            <person name="Zdobnov E."/>
            <person name="Zhang P."/>
            <person name="Zhang Y."/>
            <person name="Zimin A.V."/>
            <person name="Baldwin J."/>
            <person name="Abdouelleil A."/>
            <person name="Abdulkadir J."/>
            <person name="Abebe A."/>
            <person name="Abera B."/>
            <person name="Abreu J."/>
            <person name="Acer S.C."/>
            <person name="Aftuck L."/>
            <person name="Alexander A."/>
            <person name="An P."/>
            <person name="Anderson E."/>
            <person name="Anderson S."/>
            <person name="Arachi H."/>
            <person name="Azer M."/>
            <person name="Bachantsang P."/>
            <person name="Barry A."/>
            <person name="Bayul T."/>
            <person name="Berlin A."/>
            <person name="Bessette D."/>
            <person name="Bloom T."/>
            <person name="Blye J."/>
            <person name="Boguslavskiy L."/>
            <person name="Bonnet C."/>
            <person name="Boukhgalter B."/>
            <person name="Bourzgui I."/>
            <person name="Brown A."/>
            <person name="Cahill P."/>
            <person name="Channer S."/>
            <person name="Cheshatsang Y."/>
            <person name="Chuda L."/>
            <person name="Citroen M."/>
            <person name="Collymore A."/>
            <person name="Cooke P."/>
            <person name="Costello M."/>
            <person name="D'Aco K."/>
            <person name="Daza R."/>
            <person name="De Haan G."/>
            <person name="DeGray S."/>
            <person name="DeMaso C."/>
            <person name="Dhargay N."/>
            <person name="Dooley K."/>
            <person name="Dooley E."/>
            <person name="Doricent M."/>
            <person name="Dorje P."/>
            <person name="Dorjee K."/>
            <person name="Dupes A."/>
            <person name="Elong R."/>
            <person name="Falk J."/>
            <person name="Farina A."/>
            <person name="Faro S."/>
            <person name="Ferguson D."/>
            <person name="Fisher S."/>
            <person name="Foley C.D."/>
            <person name="Franke A."/>
            <person name="Friedrich D."/>
            <person name="Gadbois L."/>
            <person name="Gearin G."/>
            <person name="Gearin C.R."/>
            <person name="Giannoukos G."/>
            <person name="Goode T."/>
            <person name="Graham J."/>
            <person name="Grandbois E."/>
            <person name="Grewal S."/>
            <person name="Gyaltsen K."/>
            <person name="Hafez N."/>
            <person name="Hagos B."/>
            <person name="Hall J."/>
            <person name="Henson C."/>
            <person name="Hollinger A."/>
            <person name="Honan T."/>
            <person name="Huard M.D."/>
            <person name="Hughes L."/>
            <person name="Hurhula B."/>
            <person name="Husby M.E."/>
            <person name="Kamat A."/>
            <person name="Kanga B."/>
            <person name="Kashin S."/>
            <person name="Khazanovich D."/>
            <person name="Kisner P."/>
            <person name="Lance K."/>
            <person name="Lara M."/>
            <person name="Lee W."/>
            <person name="Lennon N."/>
            <person name="Letendre F."/>
            <person name="LeVine R."/>
            <person name="Lipovsky A."/>
            <person name="Liu X."/>
            <person name="Liu J."/>
            <person name="Liu S."/>
            <person name="Lokyitsang T."/>
            <person name="Lokyitsang Y."/>
            <person name="Lubonja R."/>
            <person name="Lui A."/>
            <person name="MacDonald P."/>
            <person name="Magnisalis V."/>
            <person name="Maru K."/>
            <person name="Matthews C."/>
            <person name="McCusker W."/>
            <person name="McDonough S."/>
            <person name="Mehta T."/>
            <person name="Meldrim J."/>
            <person name="Meneus L."/>
            <person name="Mihai O."/>
            <person name="Mihalev A."/>
            <person name="Mihova T."/>
            <person name="Mittelman R."/>
            <person name="Mlenga V."/>
            <person name="Montmayeur A."/>
            <person name="Mulrain L."/>
            <person name="Navidi A."/>
            <person name="Naylor J."/>
            <person name="Negash T."/>
            <person name="Nguyen T."/>
            <person name="Nguyen N."/>
            <person name="Nicol R."/>
            <person name="Norbu C."/>
            <person name="Norbu N."/>
            <person name="Novod N."/>
            <person name="O'Neill B."/>
            <person name="Osman S."/>
            <person name="Markiewicz E."/>
            <person name="Oyono O.L."/>
            <person name="Patti C."/>
            <person name="Phunkhang P."/>
            <person name="Pierre F."/>
            <person name="Priest M."/>
            <person name="Raghuraman S."/>
            <person name="Rege F."/>
            <person name="Reyes R."/>
            <person name="Rise C."/>
            <person name="Rogov P."/>
            <person name="Ross K."/>
            <person name="Ryan E."/>
            <person name="Settipalli S."/>
            <person name="Shea T."/>
            <person name="Sherpa N."/>
            <person name="Shi L."/>
            <person name="Shih D."/>
            <person name="Sparrow T."/>
            <person name="Spaulding J."/>
            <person name="Stalker J."/>
            <person name="Stange-Thomann N."/>
            <person name="Stavropoulos S."/>
            <person name="Stone C."/>
            <person name="Strader C."/>
            <person name="Tesfaye S."/>
            <person name="Thomson T."/>
            <person name="Thoulutsang Y."/>
            <person name="Thoulutsang D."/>
            <person name="Topham K."/>
            <person name="Topping I."/>
            <person name="Tsamla T."/>
            <person name="Vassiliev H."/>
            <person name="Vo A."/>
            <person name="Wangchuk T."/>
            <person name="Wangdi T."/>
            <person name="Weiand M."/>
            <person name="Wilkinson J."/>
            <person name="Wilson A."/>
            <person name="Yadav S."/>
            <person name="Young G."/>
            <person name="Yu Q."/>
            <person name="Zembek L."/>
            <person name="Zhong D."/>
            <person name="Zimmer A."/>
            <person name="Zwirko Z."/>
            <person name="Jaffe D.B."/>
            <person name="Alvarez P."/>
            <person name="Brockman W."/>
            <person name="Butler J."/>
            <person name="Chin C."/>
            <person name="Gnerre S."/>
            <person name="Grabherr M."/>
            <person name="Kleber M."/>
            <person name="Mauceli E."/>
            <person name="MacCallum I."/>
        </authorList>
    </citation>
    <scope>NUCLEOTIDE SEQUENCE [LARGE SCALE GENOMIC DNA]</scope>
    <source>
        <strain evidence="2">Tucson 14030-0811.24</strain>
    </source>
</reference>
<gene>
    <name evidence="1" type="primary">Dwil\GK24392</name>
    <name evidence="1" type="ORF">Dwil_GK24392</name>
</gene>
<dbReference type="STRING" id="7260.B4N0X3"/>
<sequence>MCPNQFMGKSVFPDCHIHNLAFMYSLLQSLQAEETSSEEVDVQLRDRYEVFRQLMSNYPMPLIPQPEDFFQPNLELDLGLAGLARDQDTENQDSSVSSMHTNMGNDTLSLSSDSFNLSQEPPFPLPPGADFEERLRQFVEEVRQDRSFQDIH</sequence>
<evidence type="ECO:0000313" key="2">
    <source>
        <dbReference type="Proteomes" id="UP000007798"/>
    </source>
</evidence>
<evidence type="ECO:0000313" key="1">
    <source>
        <dbReference type="EMBL" id="EDW77736.1"/>
    </source>
</evidence>
<dbReference type="PhylomeDB" id="B4N0X3"/>
<dbReference type="OrthoDB" id="7868191at2759"/>
<dbReference type="Proteomes" id="UP000007798">
    <property type="component" value="Unassembled WGS sequence"/>
</dbReference>
<dbReference type="AlphaFoldDB" id="B4N0X3"/>
<dbReference type="eggNOG" id="ENOG502T9B0">
    <property type="taxonomic scope" value="Eukaryota"/>
</dbReference>
<accession>B4N0X3</accession>
<organism evidence="1 2">
    <name type="scientific">Drosophila willistoni</name>
    <name type="common">Fruit fly</name>
    <dbReference type="NCBI Taxonomy" id="7260"/>
    <lineage>
        <taxon>Eukaryota</taxon>
        <taxon>Metazoa</taxon>
        <taxon>Ecdysozoa</taxon>
        <taxon>Arthropoda</taxon>
        <taxon>Hexapoda</taxon>
        <taxon>Insecta</taxon>
        <taxon>Pterygota</taxon>
        <taxon>Neoptera</taxon>
        <taxon>Endopterygota</taxon>
        <taxon>Diptera</taxon>
        <taxon>Brachycera</taxon>
        <taxon>Muscomorpha</taxon>
        <taxon>Ephydroidea</taxon>
        <taxon>Drosophilidae</taxon>
        <taxon>Drosophila</taxon>
        <taxon>Sophophora</taxon>
    </lineage>
</organism>
<dbReference type="HOGENOM" id="CLU_1724249_0_0_1"/>
<dbReference type="InParanoid" id="B4N0X3"/>
<protein>
    <submittedName>
        <fullName evidence="1">Uncharacterized protein</fullName>
    </submittedName>
</protein>
<keyword evidence="2" id="KW-1185">Reference proteome</keyword>